<feature type="compositionally biased region" description="Basic and acidic residues" evidence="5">
    <location>
        <begin position="129"/>
        <end position="147"/>
    </location>
</feature>
<feature type="domain" description="AAA+ ATPase" evidence="6">
    <location>
        <begin position="59"/>
        <end position="203"/>
    </location>
</feature>
<proteinExistence type="inferred from homology"/>
<dbReference type="InterPro" id="IPR057495">
    <property type="entry name" value="AAA_lid_BCS1"/>
</dbReference>
<accession>A0A0C9UBV0</accession>
<reference evidence="7 8" key="1">
    <citation type="submission" date="2014-06" db="EMBL/GenBank/DDBJ databases">
        <title>Evolutionary Origins and Diversification of the Mycorrhizal Mutualists.</title>
        <authorList>
            <consortium name="DOE Joint Genome Institute"/>
            <consortium name="Mycorrhizal Genomics Consortium"/>
            <person name="Kohler A."/>
            <person name="Kuo A."/>
            <person name="Nagy L.G."/>
            <person name="Floudas D."/>
            <person name="Copeland A."/>
            <person name="Barry K.W."/>
            <person name="Cichocki N."/>
            <person name="Veneault-Fourrey C."/>
            <person name="LaButti K."/>
            <person name="Lindquist E.A."/>
            <person name="Lipzen A."/>
            <person name="Lundell T."/>
            <person name="Morin E."/>
            <person name="Murat C."/>
            <person name="Riley R."/>
            <person name="Ohm R."/>
            <person name="Sun H."/>
            <person name="Tunlid A."/>
            <person name="Henrissat B."/>
            <person name="Grigoriev I.V."/>
            <person name="Hibbett D.S."/>
            <person name="Martin F."/>
        </authorList>
    </citation>
    <scope>NUCLEOTIDE SEQUENCE [LARGE SCALE GENOMIC DNA]</scope>
    <source>
        <strain evidence="7 8">SS14</strain>
    </source>
</reference>
<dbReference type="EMBL" id="KN837881">
    <property type="protein sequence ID" value="KIJ22916.1"/>
    <property type="molecule type" value="Genomic_DNA"/>
</dbReference>
<feature type="compositionally biased region" description="Basic residues" evidence="5">
    <location>
        <begin position="308"/>
        <end position="318"/>
    </location>
</feature>
<dbReference type="Gene3D" id="3.40.50.300">
    <property type="entry name" value="P-loop containing nucleotide triphosphate hydrolases"/>
    <property type="match status" value="1"/>
</dbReference>
<comment type="similarity">
    <text evidence="1">Belongs to the AAA ATPase family. BCS1 subfamily.</text>
</comment>
<dbReference type="InterPro" id="IPR003593">
    <property type="entry name" value="AAA+_ATPase"/>
</dbReference>
<organism evidence="7 8">
    <name type="scientific">Sphaerobolus stellatus (strain SS14)</name>
    <dbReference type="NCBI Taxonomy" id="990650"/>
    <lineage>
        <taxon>Eukaryota</taxon>
        <taxon>Fungi</taxon>
        <taxon>Dikarya</taxon>
        <taxon>Basidiomycota</taxon>
        <taxon>Agaricomycotina</taxon>
        <taxon>Agaricomycetes</taxon>
        <taxon>Phallomycetidae</taxon>
        <taxon>Geastrales</taxon>
        <taxon>Sphaerobolaceae</taxon>
        <taxon>Sphaerobolus</taxon>
    </lineage>
</organism>
<dbReference type="PROSITE" id="PS00674">
    <property type="entry name" value="AAA"/>
    <property type="match status" value="1"/>
</dbReference>
<protein>
    <recommendedName>
        <fullName evidence="6">AAA+ ATPase domain-containing protein</fullName>
    </recommendedName>
</protein>
<keyword evidence="3 4" id="KW-0067">ATP-binding</keyword>
<evidence type="ECO:0000256" key="5">
    <source>
        <dbReference type="SAM" id="MobiDB-lite"/>
    </source>
</evidence>
<dbReference type="OrthoDB" id="10251412at2759"/>
<keyword evidence="8" id="KW-1185">Reference proteome</keyword>
<evidence type="ECO:0000313" key="7">
    <source>
        <dbReference type="EMBL" id="KIJ22916.1"/>
    </source>
</evidence>
<evidence type="ECO:0000313" key="8">
    <source>
        <dbReference type="Proteomes" id="UP000054279"/>
    </source>
</evidence>
<dbReference type="InterPro" id="IPR050747">
    <property type="entry name" value="Mitochondrial_chaperone_BCS1"/>
</dbReference>
<feature type="compositionally biased region" description="Basic and acidic residues" evidence="5">
    <location>
        <begin position="275"/>
        <end position="289"/>
    </location>
</feature>
<dbReference type="HOGENOM" id="CLU_010189_7_0_1"/>
<feature type="region of interest" description="Disordered" evidence="5">
    <location>
        <begin position="275"/>
        <end position="318"/>
    </location>
</feature>
<evidence type="ECO:0000256" key="4">
    <source>
        <dbReference type="RuleBase" id="RU003651"/>
    </source>
</evidence>
<dbReference type="SMART" id="SM00382">
    <property type="entry name" value="AAA"/>
    <property type="match status" value="1"/>
</dbReference>
<sequence length="318" mass="36179">MVDIYSANNYNDYWRMTSSRRKRPLSSIILEPEIKDMILDDAKDFLENEKWYLDRGIPYRRGYLLYGVPGSGKTSLIHSLAGELNLDVYVISLAKKGLDDSDLSNLMAELPKRCIALMEDIDVAFKGSGKHDETDKDKDKDKDKDEAEPSNGVTLSGLLNALDGITAQEGRILFTTTNRLAALDDALCRPGRMDVHVEFKNASKWQAKMLFGCFFPPTSKLEAEKYAEEFAEIIPDRMVSVAALQGLLLCHKNKPWDAIDATKVWVKGQLEKRAEVAKEEKKRKEEVKGQKTSTASENNKDEDEDKGKRKKRRRRRNK</sequence>
<dbReference type="GO" id="GO:0005524">
    <property type="term" value="F:ATP binding"/>
    <property type="evidence" value="ECO:0007669"/>
    <property type="project" value="UniProtKB-KW"/>
</dbReference>
<evidence type="ECO:0000256" key="3">
    <source>
        <dbReference type="ARBA" id="ARBA00022840"/>
    </source>
</evidence>
<gene>
    <name evidence="7" type="ORF">M422DRAFT_196534</name>
</gene>
<dbReference type="GO" id="GO:0016887">
    <property type="term" value="F:ATP hydrolysis activity"/>
    <property type="evidence" value="ECO:0007669"/>
    <property type="project" value="InterPro"/>
</dbReference>
<dbReference type="Pfam" id="PF25426">
    <property type="entry name" value="AAA_lid_BCS1"/>
    <property type="match status" value="1"/>
</dbReference>
<dbReference type="InterPro" id="IPR027417">
    <property type="entry name" value="P-loop_NTPase"/>
</dbReference>
<dbReference type="InterPro" id="IPR003960">
    <property type="entry name" value="ATPase_AAA_CS"/>
</dbReference>
<dbReference type="InterPro" id="IPR003959">
    <property type="entry name" value="ATPase_AAA_core"/>
</dbReference>
<evidence type="ECO:0000256" key="2">
    <source>
        <dbReference type="ARBA" id="ARBA00022741"/>
    </source>
</evidence>
<dbReference type="SUPFAM" id="SSF52540">
    <property type="entry name" value="P-loop containing nucleoside triphosphate hydrolases"/>
    <property type="match status" value="1"/>
</dbReference>
<evidence type="ECO:0000256" key="1">
    <source>
        <dbReference type="ARBA" id="ARBA00007448"/>
    </source>
</evidence>
<dbReference type="Proteomes" id="UP000054279">
    <property type="component" value="Unassembled WGS sequence"/>
</dbReference>
<dbReference type="Pfam" id="PF00004">
    <property type="entry name" value="AAA"/>
    <property type="match status" value="1"/>
</dbReference>
<name>A0A0C9UBV0_SPHS4</name>
<dbReference type="AlphaFoldDB" id="A0A0C9UBV0"/>
<feature type="region of interest" description="Disordered" evidence="5">
    <location>
        <begin position="128"/>
        <end position="151"/>
    </location>
</feature>
<keyword evidence="2 4" id="KW-0547">Nucleotide-binding</keyword>
<evidence type="ECO:0000259" key="6">
    <source>
        <dbReference type="SMART" id="SM00382"/>
    </source>
</evidence>
<dbReference type="PANTHER" id="PTHR23070">
    <property type="entry name" value="BCS1 AAA-TYPE ATPASE"/>
    <property type="match status" value="1"/>
</dbReference>